<dbReference type="AlphaFoldDB" id="A0AAD4H3U2"/>
<dbReference type="Gene3D" id="1.20.58.120">
    <property type="entry name" value="BAG domain"/>
    <property type="match status" value="1"/>
</dbReference>
<gene>
    <name evidence="4" type="ORF">BGZ95_001305</name>
</gene>
<evidence type="ECO:0000259" key="3">
    <source>
        <dbReference type="PROSITE" id="PS51035"/>
    </source>
</evidence>
<comment type="caution">
    <text evidence="4">The sequence shown here is derived from an EMBL/GenBank/DDBJ whole genome shotgun (WGS) entry which is preliminary data.</text>
</comment>
<dbReference type="GO" id="GO:0051087">
    <property type="term" value="F:protein-folding chaperone binding"/>
    <property type="evidence" value="ECO:0007669"/>
    <property type="project" value="InterPro"/>
</dbReference>
<feature type="domain" description="BAG" evidence="3">
    <location>
        <begin position="160"/>
        <end position="220"/>
    </location>
</feature>
<feature type="coiled-coil region" evidence="1">
    <location>
        <begin position="202"/>
        <end position="236"/>
    </location>
</feature>
<protein>
    <recommendedName>
        <fullName evidence="3">BAG domain-containing protein</fullName>
    </recommendedName>
</protein>
<evidence type="ECO:0000313" key="4">
    <source>
        <dbReference type="EMBL" id="KAG0270970.1"/>
    </source>
</evidence>
<evidence type="ECO:0000256" key="2">
    <source>
        <dbReference type="SAM" id="MobiDB-lite"/>
    </source>
</evidence>
<dbReference type="SUPFAM" id="SSF54236">
    <property type="entry name" value="Ubiquitin-like"/>
    <property type="match status" value="1"/>
</dbReference>
<feature type="region of interest" description="Disordered" evidence="2">
    <location>
        <begin position="144"/>
        <end position="163"/>
    </location>
</feature>
<dbReference type="Proteomes" id="UP001194580">
    <property type="component" value="Unassembled WGS sequence"/>
</dbReference>
<dbReference type="SUPFAM" id="SSF63491">
    <property type="entry name" value="BAG domain"/>
    <property type="match status" value="1"/>
</dbReference>
<dbReference type="EMBL" id="JAAAIL010001263">
    <property type="protein sequence ID" value="KAG0270970.1"/>
    <property type="molecule type" value="Genomic_DNA"/>
</dbReference>
<dbReference type="Pfam" id="PF02179">
    <property type="entry name" value="BAG"/>
    <property type="match status" value="1"/>
</dbReference>
<proteinExistence type="predicted"/>
<feature type="compositionally biased region" description="Low complexity" evidence="2">
    <location>
        <begin position="150"/>
        <end position="160"/>
    </location>
</feature>
<sequence>MTQISIKWGREKKTFSFKDRILADIKLGELRQSCHEWSKVPLGGLTLIYGGATMKDDNAPLSCFGIKPNGVITMMGTRPTKTDISTLTTHGDPEEYALIVKIQQSLQSTLALCAEHVPRYEQAVQSYISSHTLQPPPQAHIQQQYQSAPSHGQHQQSQGQEQVTLKQLQDAHILLSENLMKSLLLFDGVVCKQDFEVARATRREAVKETQQLMDSIDDLNARVKACDSQVKQQQQQRQ</sequence>
<keyword evidence="1" id="KW-0175">Coiled coil</keyword>
<organism evidence="4 5">
    <name type="scientific">Linnemannia exigua</name>
    <dbReference type="NCBI Taxonomy" id="604196"/>
    <lineage>
        <taxon>Eukaryota</taxon>
        <taxon>Fungi</taxon>
        <taxon>Fungi incertae sedis</taxon>
        <taxon>Mucoromycota</taxon>
        <taxon>Mortierellomycotina</taxon>
        <taxon>Mortierellomycetes</taxon>
        <taxon>Mortierellales</taxon>
        <taxon>Mortierellaceae</taxon>
        <taxon>Linnemannia</taxon>
    </lineage>
</organism>
<dbReference type="PROSITE" id="PS51035">
    <property type="entry name" value="BAG"/>
    <property type="match status" value="1"/>
</dbReference>
<accession>A0AAD4H3U2</accession>
<dbReference type="InterPro" id="IPR003103">
    <property type="entry name" value="BAG_domain"/>
</dbReference>
<name>A0AAD4H3U2_9FUNG</name>
<evidence type="ECO:0000313" key="5">
    <source>
        <dbReference type="Proteomes" id="UP001194580"/>
    </source>
</evidence>
<dbReference type="Gene3D" id="3.10.20.90">
    <property type="entry name" value="Phosphatidylinositol 3-kinase Catalytic Subunit, Chain A, domain 1"/>
    <property type="match status" value="1"/>
</dbReference>
<keyword evidence="5" id="KW-1185">Reference proteome</keyword>
<evidence type="ECO:0000256" key="1">
    <source>
        <dbReference type="SAM" id="Coils"/>
    </source>
</evidence>
<dbReference type="InterPro" id="IPR036533">
    <property type="entry name" value="BAG_dom_sf"/>
</dbReference>
<reference evidence="4" key="1">
    <citation type="journal article" date="2020" name="Fungal Divers.">
        <title>Resolving the Mortierellaceae phylogeny through synthesis of multi-gene phylogenetics and phylogenomics.</title>
        <authorList>
            <person name="Vandepol N."/>
            <person name="Liber J."/>
            <person name="Desiro A."/>
            <person name="Na H."/>
            <person name="Kennedy M."/>
            <person name="Barry K."/>
            <person name="Grigoriev I.V."/>
            <person name="Miller A.N."/>
            <person name="O'Donnell K."/>
            <person name="Stajich J.E."/>
            <person name="Bonito G."/>
        </authorList>
    </citation>
    <scope>NUCLEOTIDE SEQUENCE</scope>
    <source>
        <strain evidence="4">NRRL 28262</strain>
    </source>
</reference>
<dbReference type="InterPro" id="IPR029071">
    <property type="entry name" value="Ubiquitin-like_domsf"/>
</dbReference>